<gene>
    <name evidence="1" type="ORF">HNQ92_002592</name>
</gene>
<name>A0A840TXS7_9BACT</name>
<comment type="caution">
    <text evidence="1">The sequence shown here is derived from an EMBL/GenBank/DDBJ whole genome shotgun (WGS) entry which is preliminary data.</text>
</comment>
<evidence type="ECO:0000313" key="1">
    <source>
        <dbReference type="EMBL" id="MBB5284449.1"/>
    </source>
</evidence>
<keyword evidence="2" id="KW-1185">Reference proteome</keyword>
<dbReference type="EMBL" id="JACHGF010000003">
    <property type="protein sequence ID" value="MBB5284449.1"/>
    <property type="molecule type" value="Genomic_DNA"/>
</dbReference>
<reference evidence="1 2" key="1">
    <citation type="submission" date="2020-08" db="EMBL/GenBank/DDBJ databases">
        <title>Genomic Encyclopedia of Type Strains, Phase IV (KMG-IV): sequencing the most valuable type-strain genomes for metagenomic binning, comparative biology and taxonomic classification.</title>
        <authorList>
            <person name="Goeker M."/>
        </authorList>
    </citation>
    <scope>NUCLEOTIDE SEQUENCE [LARGE SCALE GENOMIC DNA]</scope>
    <source>
        <strain evidence="1 2">DSM 105074</strain>
    </source>
</reference>
<dbReference type="Proteomes" id="UP000557307">
    <property type="component" value="Unassembled WGS sequence"/>
</dbReference>
<dbReference type="RefSeq" id="WP_184174388.1">
    <property type="nucleotide sequence ID" value="NZ_JACHGF010000003.1"/>
</dbReference>
<accession>A0A840TXS7</accession>
<proteinExistence type="predicted"/>
<protein>
    <submittedName>
        <fullName evidence="1">Uncharacterized protein</fullName>
    </submittedName>
</protein>
<evidence type="ECO:0000313" key="2">
    <source>
        <dbReference type="Proteomes" id="UP000557307"/>
    </source>
</evidence>
<organism evidence="1 2">
    <name type="scientific">Rhabdobacter roseus</name>
    <dbReference type="NCBI Taxonomy" id="1655419"/>
    <lineage>
        <taxon>Bacteria</taxon>
        <taxon>Pseudomonadati</taxon>
        <taxon>Bacteroidota</taxon>
        <taxon>Cytophagia</taxon>
        <taxon>Cytophagales</taxon>
        <taxon>Cytophagaceae</taxon>
        <taxon>Rhabdobacter</taxon>
    </lineage>
</organism>
<sequence length="128" mass="14851">MLQQRFATPAKNLEPAKLKLTYYEANAVFLYIQEKASKVDGPNVHDELIVLAEYYRSGKLLSQAVRHEQRKKASLMVYTIPISIVRLLHRRWQQEPISILMQAALSAFDWVLTQRGLKPDPREPEIFS</sequence>
<dbReference type="AlphaFoldDB" id="A0A840TXS7"/>